<dbReference type="OrthoDB" id="2433584at2"/>
<organism evidence="1 2">
    <name type="scientific">Paraliobacillus ryukyuensis</name>
    <dbReference type="NCBI Taxonomy" id="200904"/>
    <lineage>
        <taxon>Bacteria</taxon>
        <taxon>Bacillati</taxon>
        <taxon>Bacillota</taxon>
        <taxon>Bacilli</taxon>
        <taxon>Bacillales</taxon>
        <taxon>Bacillaceae</taxon>
        <taxon>Paraliobacillus</taxon>
    </lineage>
</organism>
<dbReference type="EMBL" id="QNRI01000001">
    <property type="protein sequence ID" value="RBP01414.1"/>
    <property type="molecule type" value="Genomic_DNA"/>
</dbReference>
<dbReference type="RefSeq" id="WP_113866053.1">
    <property type="nucleotide sequence ID" value="NZ_BAABQN010000001.1"/>
</dbReference>
<comment type="caution">
    <text evidence="1">The sequence shown here is derived from an EMBL/GenBank/DDBJ whole genome shotgun (WGS) entry which is preliminary data.</text>
</comment>
<name>A0A366EG96_9BACI</name>
<dbReference type="Pfam" id="PF11079">
    <property type="entry name" value="YqhG"/>
    <property type="match status" value="1"/>
</dbReference>
<dbReference type="InterPro" id="IPR024562">
    <property type="entry name" value="YqhG"/>
</dbReference>
<dbReference type="STRING" id="200904.GCA_900168775_02532"/>
<accession>A0A366EG96</accession>
<protein>
    <submittedName>
        <fullName evidence="1">Uncharacterized protein YqhG</fullName>
    </submittedName>
</protein>
<sequence>MGIENLHKFLYTFFSENNSQITNQSKTTLDIQLSPELDEQLMNRPFYWQYVKKMGLQGEATSLHLTVDPNEDSKYEFIHFGSPRLQKIMEILADKGKYAKLYQSVDTNQHTPLVPWFVLNVKISYIGTVKKEILKSIGINMINGAMVNQMIDHCRHINWDIKISDFCYTLTPLIHVKHSYQRIIQLMKEHIQQESHQWAVDAWNKMNEEKTLLQEFYQTEDNDYQNHYQQELASIEALYQPKIELSVVNGGLFFITQPTTFQILNT</sequence>
<keyword evidence="2" id="KW-1185">Reference proteome</keyword>
<evidence type="ECO:0000313" key="1">
    <source>
        <dbReference type="EMBL" id="RBP01414.1"/>
    </source>
</evidence>
<dbReference type="Proteomes" id="UP000252254">
    <property type="component" value="Unassembled WGS sequence"/>
</dbReference>
<evidence type="ECO:0000313" key="2">
    <source>
        <dbReference type="Proteomes" id="UP000252254"/>
    </source>
</evidence>
<reference evidence="1 2" key="1">
    <citation type="submission" date="2018-06" db="EMBL/GenBank/DDBJ databases">
        <title>Genomic Encyclopedia of Type Strains, Phase IV (KMG-IV): sequencing the most valuable type-strain genomes for metagenomic binning, comparative biology and taxonomic classification.</title>
        <authorList>
            <person name="Goeker M."/>
        </authorList>
    </citation>
    <scope>NUCLEOTIDE SEQUENCE [LARGE SCALE GENOMIC DNA]</scope>
    <source>
        <strain evidence="1 2">DSM 15140</strain>
    </source>
</reference>
<dbReference type="AlphaFoldDB" id="A0A366EG96"/>
<gene>
    <name evidence="1" type="ORF">DES48_101151</name>
</gene>
<proteinExistence type="predicted"/>